<evidence type="ECO:0000259" key="1">
    <source>
        <dbReference type="PROSITE" id="PS51186"/>
    </source>
</evidence>
<dbReference type="InterPro" id="IPR016181">
    <property type="entry name" value="Acyl_CoA_acyltransferase"/>
</dbReference>
<protein>
    <submittedName>
        <fullName evidence="2">Acetyltransferase (GNAT) domain-containing protein</fullName>
    </submittedName>
</protein>
<dbReference type="InterPro" id="IPR052729">
    <property type="entry name" value="Acyl/Acetyltrans_Enzymes"/>
</dbReference>
<dbReference type="STRING" id="282683.SAMN04488105_10462"/>
<dbReference type="Gene3D" id="3.40.630.90">
    <property type="match status" value="1"/>
</dbReference>
<dbReference type="PANTHER" id="PTHR47237">
    <property type="entry name" value="SLL0310 PROTEIN"/>
    <property type="match status" value="1"/>
</dbReference>
<dbReference type="Gene3D" id="3.40.630.30">
    <property type="match status" value="1"/>
</dbReference>
<dbReference type="CDD" id="cd04301">
    <property type="entry name" value="NAT_SF"/>
    <property type="match status" value="1"/>
</dbReference>
<dbReference type="Pfam" id="PF00583">
    <property type="entry name" value="Acetyltransf_1"/>
    <property type="match status" value="1"/>
</dbReference>
<dbReference type="Pfam" id="PF18014">
    <property type="entry name" value="Acetyltransf_18"/>
    <property type="match status" value="1"/>
</dbReference>
<evidence type="ECO:0000313" key="3">
    <source>
        <dbReference type="Proteomes" id="UP000198994"/>
    </source>
</evidence>
<organism evidence="2 3">
    <name type="scientific">Salipiger thiooxidans</name>
    <dbReference type="NCBI Taxonomy" id="282683"/>
    <lineage>
        <taxon>Bacteria</taxon>
        <taxon>Pseudomonadati</taxon>
        <taxon>Pseudomonadota</taxon>
        <taxon>Alphaproteobacteria</taxon>
        <taxon>Rhodobacterales</taxon>
        <taxon>Roseobacteraceae</taxon>
        <taxon>Salipiger</taxon>
    </lineage>
</organism>
<keyword evidence="3" id="KW-1185">Reference proteome</keyword>
<dbReference type="InterPro" id="IPR041496">
    <property type="entry name" value="YitH/HolE_GNAT"/>
</dbReference>
<dbReference type="InterPro" id="IPR000182">
    <property type="entry name" value="GNAT_dom"/>
</dbReference>
<keyword evidence="2" id="KW-0808">Transferase</keyword>
<dbReference type="AlphaFoldDB" id="A0A1G7D8I5"/>
<reference evidence="3" key="1">
    <citation type="submission" date="2016-10" db="EMBL/GenBank/DDBJ databases">
        <authorList>
            <person name="Varghese N."/>
            <person name="Submissions S."/>
        </authorList>
    </citation>
    <scope>NUCLEOTIDE SEQUENCE [LARGE SCALE GENOMIC DNA]</scope>
    <source>
        <strain evidence="3">DSM 10146</strain>
    </source>
</reference>
<evidence type="ECO:0000313" key="2">
    <source>
        <dbReference type="EMBL" id="SDE47819.1"/>
    </source>
</evidence>
<feature type="domain" description="N-acetyltransferase" evidence="1">
    <location>
        <begin position="1"/>
        <end position="139"/>
    </location>
</feature>
<dbReference type="PANTHER" id="PTHR47237:SF1">
    <property type="entry name" value="SLL0310 PROTEIN"/>
    <property type="match status" value="1"/>
</dbReference>
<sequence length="272" mass="28447">MMRTATAEEVGLIIDWAADEGWNPGLDDARAFHAADPVGFFVAEEDGEIVAAISVVNHSDSFAFLGLYLCRPDWRGKGVAFALWKHALAHAGERTVGLDGVAEQQANYARSGFALTGATSRFEGAARPAPALRGATPEDLPALTALDETANGITRPRFLGAWLADCDTRRTLVLDGPEGPAGFATARLCREGCKIGPVVAPDGETALALADAAAAALGAEAFILDVPSAQGGFREALKARGFVATFETARMYRGTPPEAADTLYAVATLELG</sequence>
<dbReference type="SUPFAM" id="SSF55729">
    <property type="entry name" value="Acyl-CoA N-acyltransferases (Nat)"/>
    <property type="match status" value="1"/>
</dbReference>
<dbReference type="RefSeq" id="WP_089957030.1">
    <property type="nucleotide sequence ID" value="NZ_FNAV01000004.1"/>
</dbReference>
<dbReference type="Proteomes" id="UP000198994">
    <property type="component" value="Unassembled WGS sequence"/>
</dbReference>
<dbReference type="GO" id="GO:0016747">
    <property type="term" value="F:acyltransferase activity, transferring groups other than amino-acyl groups"/>
    <property type="evidence" value="ECO:0007669"/>
    <property type="project" value="InterPro"/>
</dbReference>
<dbReference type="PROSITE" id="PS51186">
    <property type="entry name" value="GNAT"/>
    <property type="match status" value="1"/>
</dbReference>
<proteinExistence type="predicted"/>
<gene>
    <name evidence="2" type="ORF">SAMN04488105_10462</name>
</gene>
<accession>A0A1G7D8I5</accession>
<dbReference type="EMBL" id="FNAV01000004">
    <property type="protein sequence ID" value="SDE47819.1"/>
    <property type="molecule type" value="Genomic_DNA"/>
</dbReference>
<name>A0A1G7D8I5_9RHOB</name>
<dbReference type="OrthoDB" id="20916at2"/>